<dbReference type="InterPro" id="IPR011008">
    <property type="entry name" value="Dimeric_a/b-barrel"/>
</dbReference>
<evidence type="ECO:0000313" key="4">
    <source>
        <dbReference type="Proteomes" id="UP000012081"/>
    </source>
</evidence>
<evidence type="ECO:0000259" key="2">
    <source>
        <dbReference type="Pfam" id="PF03795"/>
    </source>
</evidence>
<dbReference type="AlphaFoldDB" id="M8E5Z3"/>
<comment type="similarity">
    <text evidence="1">Belongs to the YciI family.</text>
</comment>
<evidence type="ECO:0000256" key="1">
    <source>
        <dbReference type="ARBA" id="ARBA00007689"/>
    </source>
</evidence>
<dbReference type="InterPro" id="IPR005545">
    <property type="entry name" value="YCII"/>
</dbReference>
<dbReference type="Proteomes" id="UP000012081">
    <property type="component" value="Unassembled WGS sequence"/>
</dbReference>
<dbReference type="Gene3D" id="3.30.70.1060">
    <property type="entry name" value="Dimeric alpha+beta barrel"/>
    <property type="match status" value="1"/>
</dbReference>
<proteinExistence type="inferred from homology"/>
<reference evidence="3 4" key="1">
    <citation type="submission" date="2013-03" db="EMBL/GenBank/DDBJ databases">
        <title>Assembly of a new bacterial strain Brevibacillus borstelensis AK1.</title>
        <authorList>
            <person name="Rajan I."/>
            <person name="PoliReddy D."/>
            <person name="Sugumar T."/>
            <person name="Rathinam K."/>
            <person name="Alqarawi S."/>
            <person name="Khalil A.B."/>
            <person name="Sivakumar N."/>
        </authorList>
    </citation>
    <scope>NUCLEOTIDE SEQUENCE [LARGE SCALE GENOMIC DNA]</scope>
    <source>
        <strain evidence="3 4">AK1</strain>
    </source>
</reference>
<dbReference type="RefSeq" id="WP_003386460.1">
    <property type="nucleotide sequence ID" value="NZ_APBN01000001.1"/>
</dbReference>
<dbReference type="GeneID" id="89498956"/>
<dbReference type="PATRIC" id="fig|1300222.3.peg.769"/>
<keyword evidence="4" id="KW-1185">Reference proteome</keyword>
<name>M8E5Z3_9BACL</name>
<gene>
    <name evidence="3" type="ORF">I532_03615</name>
</gene>
<dbReference type="SUPFAM" id="SSF54909">
    <property type="entry name" value="Dimeric alpha+beta barrel"/>
    <property type="match status" value="1"/>
</dbReference>
<dbReference type="OrthoDB" id="162319at2"/>
<dbReference type="PANTHER" id="PTHR37828:SF1">
    <property type="entry name" value="YCII-RELATED DOMAIN-CONTAINING PROTEIN"/>
    <property type="match status" value="1"/>
</dbReference>
<dbReference type="Pfam" id="PF03795">
    <property type="entry name" value="YCII"/>
    <property type="match status" value="1"/>
</dbReference>
<organism evidence="3 4">
    <name type="scientific">Brevibacillus borstelensis AK1</name>
    <dbReference type="NCBI Taxonomy" id="1300222"/>
    <lineage>
        <taxon>Bacteria</taxon>
        <taxon>Bacillati</taxon>
        <taxon>Bacillota</taxon>
        <taxon>Bacilli</taxon>
        <taxon>Bacillales</taxon>
        <taxon>Paenibacillaceae</taxon>
        <taxon>Brevibacillus</taxon>
    </lineage>
</organism>
<feature type="domain" description="YCII-related" evidence="2">
    <location>
        <begin position="15"/>
        <end position="81"/>
    </location>
</feature>
<accession>M8E5Z3</accession>
<dbReference type="PANTHER" id="PTHR37828">
    <property type="entry name" value="GSR2449 PROTEIN"/>
    <property type="match status" value="1"/>
</dbReference>
<dbReference type="STRING" id="1300222.I532_03615"/>
<dbReference type="EMBL" id="APBN01000001">
    <property type="protein sequence ID" value="EMT54661.1"/>
    <property type="molecule type" value="Genomic_DNA"/>
</dbReference>
<sequence>MNRYLLITNRTESFNSADIPGHYEHLEQLKQNNRLELYGPFSDVSGGAYLIKAESLEEAIAIGNADPLIKSGSSTLSVKEWLTK</sequence>
<comment type="caution">
    <text evidence="3">The sequence shown here is derived from an EMBL/GenBank/DDBJ whole genome shotgun (WGS) entry which is preliminary data.</text>
</comment>
<protein>
    <recommendedName>
        <fullName evidence="2">YCII-related domain-containing protein</fullName>
    </recommendedName>
</protein>
<evidence type="ECO:0000313" key="3">
    <source>
        <dbReference type="EMBL" id="EMT54661.1"/>
    </source>
</evidence>